<evidence type="ECO:0008006" key="3">
    <source>
        <dbReference type="Google" id="ProtNLM"/>
    </source>
</evidence>
<evidence type="ECO:0000313" key="1">
    <source>
        <dbReference type="EMBL" id="GDY55239.1"/>
    </source>
</evidence>
<comment type="caution">
    <text evidence="1">The sequence shown here is derived from an EMBL/GenBank/DDBJ whole genome shotgun (WGS) entry which is preliminary data.</text>
</comment>
<protein>
    <recommendedName>
        <fullName evidence="3">Lipoprotein</fullName>
    </recommendedName>
</protein>
<dbReference type="AlphaFoldDB" id="A0A4D4LB64"/>
<organism evidence="1 2">
    <name type="scientific">Streptomyces violaceusniger</name>
    <dbReference type="NCBI Taxonomy" id="68280"/>
    <lineage>
        <taxon>Bacteria</taxon>
        <taxon>Bacillati</taxon>
        <taxon>Actinomycetota</taxon>
        <taxon>Actinomycetes</taxon>
        <taxon>Kitasatosporales</taxon>
        <taxon>Streptomycetaceae</taxon>
        <taxon>Streptomyces</taxon>
        <taxon>Streptomyces violaceusniger group</taxon>
    </lineage>
</organism>
<keyword evidence="2" id="KW-1185">Reference proteome</keyword>
<accession>A0A4D4LB64</accession>
<gene>
    <name evidence="1" type="ORF">SVIO_058620</name>
</gene>
<evidence type="ECO:0000313" key="2">
    <source>
        <dbReference type="Proteomes" id="UP000301309"/>
    </source>
</evidence>
<sequence length="184" mass="20686">MIKLTSGKVWSVLFVIPILTFIAGCSQVDDKKAADKVDVRDVGSMEKKTEKMSSTILDIIGLKKAKVTEPGPGTLPCSKYPDDAGVRRMHHPWSVYDVPFDDLSRGFERLRTELPQHDWKIVKDGPDGSPAKTPQIVANFTRDHFSADIRLLDQRKHPDKTSLIEVTVVSDCFRDTSHKPTERN</sequence>
<reference evidence="1 2" key="1">
    <citation type="journal article" date="2020" name="Int. J. Syst. Evol. Microbiol.">
        <title>Reclassification of Streptomyces castelarensis and Streptomyces sporoclivatus as later heterotypic synonyms of Streptomyces antimycoticus.</title>
        <authorList>
            <person name="Komaki H."/>
            <person name="Tamura T."/>
        </authorList>
    </citation>
    <scope>NUCLEOTIDE SEQUENCE [LARGE SCALE GENOMIC DNA]</scope>
    <source>
        <strain evidence="1 2">NBRC 13459</strain>
    </source>
</reference>
<dbReference type="PROSITE" id="PS51257">
    <property type="entry name" value="PROKAR_LIPOPROTEIN"/>
    <property type="match status" value="1"/>
</dbReference>
<name>A0A4D4LB64_STRVO</name>
<dbReference type="EMBL" id="BJHW01000001">
    <property type="protein sequence ID" value="GDY55239.1"/>
    <property type="molecule type" value="Genomic_DNA"/>
</dbReference>
<proteinExistence type="predicted"/>
<dbReference type="Proteomes" id="UP000301309">
    <property type="component" value="Unassembled WGS sequence"/>
</dbReference>